<evidence type="ECO:0000313" key="1">
    <source>
        <dbReference type="EMBL" id="ARM74900.1"/>
    </source>
</evidence>
<protein>
    <submittedName>
        <fullName evidence="1">Uncharacterized protein</fullName>
    </submittedName>
</protein>
<dbReference type="GeneID" id="41589634"/>
<dbReference type="AlphaFoldDB" id="A0A1W6JXE0"/>
<reference evidence="1 2" key="1">
    <citation type="submission" date="2017-03" db="EMBL/GenBank/DDBJ databases">
        <title>Sulfur activation and transportation mechanism of thermophilic Archaea Acidianus manzaensis YN-25.</title>
        <authorList>
            <person name="Ma Y."/>
            <person name="Yang Y."/>
            <person name="Xia J."/>
        </authorList>
    </citation>
    <scope>NUCLEOTIDE SEQUENCE [LARGE SCALE GENOMIC DNA]</scope>
    <source>
        <strain evidence="1 2">YN-25</strain>
    </source>
</reference>
<dbReference type="OrthoDB" id="372597at2157"/>
<organism evidence="1 2">
    <name type="scientific">Acidianus manzaensis</name>
    <dbReference type="NCBI Taxonomy" id="282676"/>
    <lineage>
        <taxon>Archaea</taxon>
        <taxon>Thermoproteota</taxon>
        <taxon>Thermoprotei</taxon>
        <taxon>Sulfolobales</taxon>
        <taxon>Sulfolobaceae</taxon>
        <taxon>Acidianus</taxon>
    </lineage>
</organism>
<accession>A0A1W6JXE0</accession>
<dbReference type="GO" id="GO:0006355">
    <property type="term" value="P:regulation of DNA-templated transcription"/>
    <property type="evidence" value="ECO:0007669"/>
    <property type="project" value="InterPro"/>
</dbReference>
<keyword evidence="2" id="KW-1185">Reference proteome</keyword>
<sequence>MNVNLYIPDPTYVLLERLAKSRNKSVEETILDAIEFYLSYSEYR</sequence>
<dbReference type="RefSeq" id="WP_148690653.1">
    <property type="nucleotide sequence ID" value="NZ_CP020477.1"/>
</dbReference>
<evidence type="ECO:0000313" key="2">
    <source>
        <dbReference type="Proteomes" id="UP000193404"/>
    </source>
</evidence>
<dbReference type="KEGG" id="aman:B6F84_01905"/>
<dbReference type="Proteomes" id="UP000193404">
    <property type="component" value="Chromosome"/>
</dbReference>
<gene>
    <name evidence="1" type="ORF">B6F84_01905</name>
</gene>
<proteinExistence type="predicted"/>
<dbReference type="EMBL" id="CP020477">
    <property type="protein sequence ID" value="ARM74900.1"/>
    <property type="molecule type" value="Genomic_DNA"/>
</dbReference>
<name>A0A1W6JXE0_9CREN</name>